<reference evidence="1" key="1">
    <citation type="journal article" date="2021" name="Proc. Natl. Acad. Sci. U.S.A.">
        <title>A Catalog of Tens of Thousands of Viruses from Human Metagenomes Reveals Hidden Associations with Chronic Diseases.</title>
        <authorList>
            <person name="Tisza M.J."/>
            <person name="Buck C.B."/>
        </authorList>
    </citation>
    <scope>NUCLEOTIDE SEQUENCE</scope>
    <source>
        <strain evidence="1">CtqPo10</strain>
    </source>
</reference>
<accession>A0A8S5SUM4</accession>
<name>A0A8S5SUM4_9CAUD</name>
<proteinExistence type="predicted"/>
<sequence>MGCHTWFSRPITDKEFEKMKENAPKEIYYLTGDSKKNIEIGLYDKNLYDLLMKSYNENIPCVYGFYWWQLGYGSGIDKTYKEIGKCSKLYTDVLEYHDTFRISNYPRRIIRSRRDLRRFLRKRYFKLTDKQLERVSQFFREYPGGVITFG</sequence>
<dbReference type="EMBL" id="BK032682">
    <property type="protein sequence ID" value="DAF54741.1"/>
    <property type="molecule type" value="Genomic_DNA"/>
</dbReference>
<protein>
    <submittedName>
        <fullName evidence="1">Uncharacterized protein</fullName>
    </submittedName>
</protein>
<organism evidence="1">
    <name type="scientific">Siphoviridae sp. ctqPo10</name>
    <dbReference type="NCBI Taxonomy" id="2827948"/>
    <lineage>
        <taxon>Viruses</taxon>
        <taxon>Duplodnaviria</taxon>
        <taxon>Heunggongvirae</taxon>
        <taxon>Uroviricota</taxon>
        <taxon>Caudoviricetes</taxon>
    </lineage>
</organism>
<evidence type="ECO:0000313" key="1">
    <source>
        <dbReference type="EMBL" id="DAF54741.1"/>
    </source>
</evidence>